<organism evidence="1 2">
    <name type="scientific">Brachybacterium endophyticum</name>
    <dbReference type="NCBI Taxonomy" id="2182385"/>
    <lineage>
        <taxon>Bacteria</taxon>
        <taxon>Bacillati</taxon>
        <taxon>Actinomycetota</taxon>
        <taxon>Actinomycetes</taxon>
        <taxon>Micrococcales</taxon>
        <taxon>Dermabacteraceae</taxon>
        <taxon>Brachybacterium</taxon>
    </lineage>
</organism>
<dbReference type="OrthoDB" id="4795132at2"/>
<reference evidence="1 2" key="1">
    <citation type="submission" date="2018-05" db="EMBL/GenBank/DDBJ databases">
        <title>Brachybacterium sp. M1HQ-2T, whole genome shotgun sequence.</title>
        <authorList>
            <person name="Tuo L."/>
        </authorList>
    </citation>
    <scope>NUCLEOTIDE SEQUENCE [LARGE SCALE GENOMIC DNA]</scope>
    <source>
        <strain evidence="1 2">M1HQ-2</strain>
    </source>
</reference>
<name>A0A2U2RP12_9MICO</name>
<evidence type="ECO:0000313" key="2">
    <source>
        <dbReference type="Proteomes" id="UP000245590"/>
    </source>
</evidence>
<dbReference type="EMBL" id="QFKX01000001">
    <property type="protein sequence ID" value="PWH07571.1"/>
    <property type="molecule type" value="Genomic_DNA"/>
</dbReference>
<protein>
    <submittedName>
        <fullName evidence="1">Uncharacterized protein</fullName>
    </submittedName>
</protein>
<keyword evidence="2" id="KW-1185">Reference proteome</keyword>
<comment type="caution">
    <text evidence="1">The sequence shown here is derived from an EMBL/GenBank/DDBJ whole genome shotgun (WGS) entry which is preliminary data.</text>
</comment>
<dbReference type="PROSITE" id="PS51318">
    <property type="entry name" value="TAT"/>
    <property type="match status" value="1"/>
</dbReference>
<sequence>MTTNHSTHGITRGAFLRSTVALTGGALGVGSLATSAHATPVGRAAETGSTVAAPPASWKGTVFTEPVPGNSWGYLDNYSTLYEDGPITSLSPEQLVETEAVAGFMPEGSDGHEMFTGHAEAVAELDGEPVGVVLTGDQGTKVQAEARLTKTANSDARGVLLHILTPDWETISLPKGTPIVEFRAAVDSPSQITAEDASHLLADAVGFSFQTNGDNPARVTNLRRSDGNQHISGTVSYPVDGALEEHTWFGTAVPGYEGWAYIFGQLPE</sequence>
<evidence type="ECO:0000313" key="1">
    <source>
        <dbReference type="EMBL" id="PWH07571.1"/>
    </source>
</evidence>
<accession>A0A2U2RP12</accession>
<dbReference type="RefSeq" id="WP_109274457.1">
    <property type="nucleotide sequence ID" value="NZ_QFKX01000001.1"/>
</dbReference>
<dbReference type="InterPro" id="IPR006311">
    <property type="entry name" value="TAT_signal"/>
</dbReference>
<gene>
    <name evidence="1" type="ORF">DEO23_02780</name>
</gene>
<proteinExistence type="predicted"/>
<dbReference type="AlphaFoldDB" id="A0A2U2RP12"/>
<dbReference type="Proteomes" id="UP000245590">
    <property type="component" value="Unassembled WGS sequence"/>
</dbReference>